<keyword evidence="2 5" id="KW-0378">Hydrolase</keyword>
<evidence type="ECO:0000256" key="2">
    <source>
        <dbReference type="ARBA" id="ARBA00022801"/>
    </source>
</evidence>
<evidence type="ECO:0000313" key="6">
    <source>
        <dbReference type="Proteomes" id="UP000078396"/>
    </source>
</evidence>
<dbReference type="SUPFAM" id="SSF53649">
    <property type="entry name" value="Alkaline phosphatase-like"/>
    <property type="match status" value="1"/>
</dbReference>
<dbReference type="Gene3D" id="3.40.720.10">
    <property type="entry name" value="Alkaline Phosphatase, subunit A"/>
    <property type="match status" value="2"/>
</dbReference>
<dbReference type="PANTHER" id="PTHR42693">
    <property type="entry name" value="ARYLSULFATASE FAMILY MEMBER"/>
    <property type="match status" value="1"/>
</dbReference>
<dbReference type="InterPro" id="IPR017850">
    <property type="entry name" value="Alkaline_phosphatase_core_sf"/>
</dbReference>
<gene>
    <name evidence="5" type="ORF">A4X20_04270</name>
</gene>
<dbReference type="eggNOG" id="COG3119">
    <property type="taxonomic scope" value="Bacteria"/>
</dbReference>
<dbReference type="Proteomes" id="UP000078396">
    <property type="component" value="Unassembled WGS sequence"/>
</dbReference>
<dbReference type="EMBL" id="LWCS01000021">
    <property type="protein sequence ID" value="OAN38531.1"/>
    <property type="molecule type" value="Genomic_DNA"/>
</dbReference>
<dbReference type="RefSeq" id="WP_064281688.1">
    <property type="nucleotide sequence ID" value="NZ_LWCS01000021.1"/>
</dbReference>
<dbReference type="Pfam" id="PF00884">
    <property type="entry name" value="Sulfatase"/>
    <property type="match status" value="1"/>
</dbReference>
<feature type="region of interest" description="Disordered" evidence="3">
    <location>
        <begin position="239"/>
        <end position="258"/>
    </location>
</feature>
<organism evidence="5 6">
    <name type="scientific">Mycolicibacterium iranicum</name>
    <name type="common">Mycobacterium iranicum</name>
    <dbReference type="NCBI Taxonomy" id="912594"/>
    <lineage>
        <taxon>Bacteria</taxon>
        <taxon>Bacillati</taxon>
        <taxon>Actinomycetota</taxon>
        <taxon>Actinomycetes</taxon>
        <taxon>Mycobacteriales</taxon>
        <taxon>Mycobacteriaceae</taxon>
        <taxon>Mycolicibacterium</taxon>
    </lineage>
</organism>
<feature type="domain" description="Sulfatase N-terminal" evidence="4">
    <location>
        <begin position="6"/>
        <end position="394"/>
    </location>
</feature>
<dbReference type="AlphaFoldDB" id="A0A178LW82"/>
<evidence type="ECO:0000259" key="4">
    <source>
        <dbReference type="Pfam" id="PF00884"/>
    </source>
</evidence>
<feature type="compositionally biased region" description="Pro residues" evidence="3">
    <location>
        <begin position="239"/>
        <end position="249"/>
    </location>
</feature>
<evidence type="ECO:0000256" key="1">
    <source>
        <dbReference type="ARBA" id="ARBA00008779"/>
    </source>
</evidence>
<name>A0A178LW82_MYCIR</name>
<dbReference type="PANTHER" id="PTHR42693:SF53">
    <property type="entry name" value="ENDO-4-O-SULFATASE"/>
    <property type="match status" value="1"/>
</dbReference>
<protein>
    <submittedName>
        <fullName evidence="5">Hydrolase</fullName>
    </submittedName>
</protein>
<reference evidence="5 6" key="1">
    <citation type="submission" date="2016-04" db="EMBL/GenBank/DDBJ databases">
        <title>Draft Genome Sequences of Staphylococcus capitis Strain H36, S. capitis Strain H65, S. cohnii Strain H62, S. hominis Strain H69, Mycobacterium iranicum Strain H39, Plantibacter sp. Strain H53, Pseudomonas oryzihabitans Strain H72, and Microbacterium sp. Strain H83, isolated from residential settings.</title>
        <authorList>
            <person name="Lymperopoulou D."/>
            <person name="Adams R.I."/>
            <person name="Lindow S."/>
            <person name="Coil D.A."/>
            <person name="Jospin G."/>
            <person name="Eisen J.A."/>
        </authorList>
    </citation>
    <scope>NUCLEOTIDE SEQUENCE [LARGE SCALE GENOMIC DNA]</scope>
    <source>
        <strain evidence="5 6">H39</strain>
    </source>
</reference>
<dbReference type="OrthoDB" id="9777306at2"/>
<comment type="caution">
    <text evidence="5">The sequence shown here is derived from an EMBL/GenBank/DDBJ whole genome shotgun (WGS) entry which is preliminary data.</text>
</comment>
<comment type="similarity">
    <text evidence="1">Belongs to the sulfatase family.</text>
</comment>
<dbReference type="GO" id="GO:0004065">
    <property type="term" value="F:arylsulfatase activity"/>
    <property type="evidence" value="ECO:0007669"/>
    <property type="project" value="TreeGrafter"/>
</dbReference>
<evidence type="ECO:0000256" key="3">
    <source>
        <dbReference type="SAM" id="MobiDB-lite"/>
    </source>
</evidence>
<dbReference type="InterPro" id="IPR050738">
    <property type="entry name" value="Sulfatase"/>
</dbReference>
<proteinExistence type="inferred from homology"/>
<dbReference type="STRING" id="912594.AWC12_25705"/>
<sequence length="607" mass="67398">MTNARPDIVIVMTDEERATPPYESDRVRTWRDETLSGRRWFDDHGVSFERHYTGSLACVPSRPTIFTGHYPDLHGVTQTDGLGKAHDDSRLRWLRRGEVPTLGNWFRAAGYDTHYDGKWHISHADLIDPGTGQSLDTNDDSGVADPAAVRRYLDADPLGPYGFSGWVGPEPHGAKLSNAGIRRDPLIADRVVAWLESRYAARRAGDAAAQRPFLLVASFVNPHDIVLFPAWARRNPLQPSPLDPPPVPAAPTADEDLSTKPAAQIAYREAYYSGYGPAWSIERTYRRNAQRYRDLYYRLHAEVDGPIDRVRRAVTENAGSAGSCDTLLVRTADHGDLLGAHGGLHQKWFNLYDEATRVPFVVARVGANPTTRRTVAAPTSHVDLVPTLLSAAGVDVDAVAAVLAETFTEVHPLPGRDLMPIVDGAQADDGRPVYLMTRDNVLEGDTGASGFARMLRLTANVPQPLKIRIPAHTAANFEGLVVRVPESAASNGAGHLWKLVRSFDDPGTWTEPGVRHLAADGMGGPSYRSDPLDDQWELYDLTDDPIESRNRWADPELLELRTHLRAQLKHVRSESIPERNVPWPYAQRRPPQPKRWPLLGRVRRILS</sequence>
<evidence type="ECO:0000313" key="5">
    <source>
        <dbReference type="EMBL" id="OAN38531.1"/>
    </source>
</evidence>
<dbReference type="InterPro" id="IPR000917">
    <property type="entry name" value="Sulfatase_N"/>
</dbReference>
<accession>A0A178LW82</accession>